<dbReference type="AlphaFoldDB" id="A0AAD6E7Y0"/>
<evidence type="ECO:0000256" key="4">
    <source>
        <dbReference type="ARBA" id="ARBA00023203"/>
    </source>
</evidence>
<evidence type="ECO:0000256" key="5">
    <source>
        <dbReference type="ARBA" id="ARBA00032427"/>
    </source>
</evidence>
<dbReference type="PROSITE" id="PS51263">
    <property type="entry name" value="ADF_H"/>
    <property type="match status" value="1"/>
</dbReference>
<comment type="caution">
    <text evidence="7">The sequence shown here is derived from an EMBL/GenBank/DDBJ whole genome shotgun (WGS) entry which is preliminary data.</text>
</comment>
<evidence type="ECO:0000256" key="3">
    <source>
        <dbReference type="ARBA" id="ARBA00015630"/>
    </source>
</evidence>
<dbReference type="Pfam" id="PF00241">
    <property type="entry name" value="Cofilin_ADF"/>
    <property type="match status" value="1"/>
</dbReference>
<sequence length="156" mass="17739">MSNRSSIPVAEECFSAFNQLRSGPEATRPKFIICKISDDNKKIVLEEASTEKDWDLFRMKLYSAVDKDGDPAPRYAIYDMEYDLGSEGKQTTTVFIDWSPSCVPLKMISLYLNNREKLTIPFDLKISIDADCLMDLERAIVVEQVSEDVRGLGTRK</sequence>
<feature type="domain" description="ADF-H" evidence="6">
    <location>
        <begin position="6"/>
        <end position="146"/>
    </location>
</feature>
<accession>A0AAD6E7Y0</accession>
<dbReference type="RefSeq" id="XP_056753456.1">
    <property type="nucleotide sequence ID" value="XM_056897671.1"/>
</dbReference>
<protein>
    <recommendedName>
        <fullName evidence="3">Cofilin</fullName>
    </recommendedName>
    <alternativeName>
        <fullName evidence="5">Actin-depolymerizing factor 1</fullName>
    </alternativeName>
</protein>
<dbReference type="Gene3D" id="3.40.20.10">
    <property type="entry name" value="Severin"/>
    <property type="match status" value="1"/>
</dbReference>
<evidence type="ECO:0000256" key="1">
    <source>
        <dbReference type="ARBA" id="ARBA00004109"/>
    </source>
</evidence>
<evidence type="ECO:0000313" key="7">
    <source>
        <dbReference type="EMBL" id="KAJ5603658.1"/>
    </source>
</evidence>
<dbReference type="GO" id="GO:0015629">
    <property type="term" value="C:actin cytoskeleton"/>
    <property type="evidence" value="ECO:0007669"/>
    <property type="project" value="InterPro"/>
</dbReference>
<dbReference type="GO" id="GO:0030042">
    <property type="term" value="P:actin filament depolymerization"/>
    <property type="evidence" value="ECO:0007669"/>
    <property type="project" value="InterPro"/>
</dbReference>
<dbReference type="Proteomes" id="UP001213799">
    <property type="component" value="Unassembled WGS sequence"/>
</dbReference>
<keyword evidence="4" id="KW-0009">Actin-binding</keyword>
<dbReference type="SUPFAM" id="SSF55753">
    <property type="entry name" value="Actin depolymerizing proteins"/>
    <property type="match status" value="1"/>
</dbReference>
<organism evidence="7 8">
    <name type="scientific">Penicillium hordei</name>
    <dbReference type="NCBI Taxonomy" id="40994"/>
    <lineage>
        <taxon>Eukaryota</taxon>
        <taxon>Fungi</taxon>
        <taxon>Dikarya</taxon>
        <taxon>Ascomycota</taxon>
        <taxon>Pezizomycotina</taxon>
        <taxon>Eurotiomycetes</taxon>
        <taxon>Eurotiomycetidae</taxon>
        <taxon>Eurotiales</taxon>
        <taxon>Aspergillaceae</taxon>
        <taxon>Penicillium</taxon>
    </lineage>
</organism>
<reference evidence="7" key="1">
    <citation type="journal article" date="2023" name="IMA Fungus">
        <title>Comparative genomic study of the Penicillium genus elucidates a diverse pangenome and 15 lateral gene transfer events.</title>
        <authorList>
            <person name="Petersen C."/>
            <person name="Sorensen T."/>
            <person name="Nielsen M.R."/>
            <person name="Sondergaard T.E."/>
            <person name="Sorensen J.L."/>
            <person name="Fitzpatrick D.A."/>
            <person name="Frisvad J.C."/>
            <person name="Nielsen K.L."/>
        </authorList>
    </citation>
    <scope>NUCLEOTIDE SEQUENCE</scope>
    <source>
        <strain evidence="7">IBT 12815</strain>
    </source>
</reference>
<dbReference type="GO" id="GO:0003779">
    <property type="term" value="F:actin binding"/>
    <property type="evidence" value="ECO:0007669"/>
    <property type="project" value="UniProtKB-KW"/>
</dbReference>
<dbReference type="SMART" id="SM00102">
    <property type="entry name" value="ADF"/>
    <property type="match status" value="1"/>
</dbReference>
<dbReference type="InterPro" id="IPR017904">
    <property type="entry name" value="ADF/Cofilin"/>
</dbReference>
<dbReference type="InterPro" id="IPR029006">
    <property type="entry name" value="ADF-H/Gelsolin-like_dom_sf"/>
</dbReference>
<dbReference type="InterPro" id="IPR002108">
    <property type="entry name" value="ADF-H"/>
</dbReference>
<proteinExistence type="inferred from homology"/>
<evidence type="ECO:0000313" key="8">
    <source>
        <dbReference type="Proteomes" id="UP001213799"/>
    </source>
</evidence>
<dbReference type="GO" id="GO:0016363">
    <property type="term" value="C:nuclear matrix"/>
    <property type="evidence" value="ECO:0007669"/>
    <property type="project" value="UniProtKB-SubCell"/>
</dbReference>
<comment type="subcellular location">
    <subcellularLocation>
        <location evidence="1">Nucleus matrix</location>
    </subcellularLocation>
</comment>
<evidence type="ECO:0000259" key="6">
    <source>
        <dbReference type="PROSITE" id="PS51263"/>
    </source>
</evidence>
<dbReference type="GeneID" id="81587913"/>
<gene>
    <name evidence="7" type="ORF">N7537_006614</name>
</gene>
<reference evidence="7" key="2">
    <citation type="submission" date="2023-01" db="EMBL/GenBank/DDBJ databases">
        <authorList>
            <person name="Petersen C."/>
        </authorList>
    </citation>
    <scope>NUCLEOTIDE SEQUENCE</scope>
    <source>
        <strain evidence="7">IBT 12815</strain>
    </source>
</reference>
<dbReference type="PANTHER" id="PTHR11913">
    <property type="entry name" value="COFILIN-RELATED"/>
    <property type="match status" value="1"/>
</dbReference>
<dbReference type="EMBL" id="JAQJAE010000003">
    <property type="protein sequence ID" value="KAJ5603658.1"/>
    <property type="molecule type" value="Genomic_DNA"/>
</dbReference>
<keyword evidence="8" id="KW-1185">Reference proteome</keyword>
<evidence type="ECO:0000256" key="2">
    <source>
        <dbReference type="ARBA" id="ARBA00006844"/>
    </source>
</evidence>
<comment type="similarity">
    <text evidence="2">Belongs to the actin-binding proteins ADF family.</text>
</comment>
<name>A0AAD6E7Y0_9EURO</name>